<reference evidence="3 4" key="1">
    <citation type="submission" date="2015-03" db="EMBL/GenBank/DDBJ databases">
        <authorList>
            <person name="Murphy D."/>
        </authorList>
    </citation>
    <scope>NUCLEOTIDE SEQUENCE [LARGE SCALE GENOMIC DNA]</scope>
    <source>
        <strain evidence="3 4">KMM 520</strain>
    </source>
</reference>
<name>A0A0U2WZT0_9GAMM</name>
<dbReference type="InterPro" id="IPR035923">
    <property type="entry name" value="TT1751-like_sf"/>
</dbReference>
<accession>A0A0U2WZT0</accession>
<dbReference type="KEGG" id="ptn:PTRA_a1995"/>
<feature type="domain" description="DUF302" evidence="2">
    <location>
        <begin position="56"/>
        <end position="118"/>
    </location>
</feature>
<dbReference type="Pfam" id="PF03625">
    <property type="entry name" value="DUF302"/>
    <property type="match status" value="1"/>
</dbReference>
<dbReference type="RefSeq" id="WP_058373452.1">
    <property type="nucleotide sequence ID" value="NZ_CP011034.1"/>
</dbReference>
<sequence>MKLLSTTFVFALLFVFFPAKATNGLITLQSQQSAKATMNKFELLAKNKGLTIFARIDHAAGAKKVGQQLGYTEVIIFGNPQDGTPLMQCAQTMGIDLPLKALVWQDPDAKVWLSYNDPSYLTKRHGAGQCAVATKLANVLAELAAQALQP</sequence>
<dbReference type="AlphaFoldDB" id="A0A0U2WZT0"/>
<dbReference type="OrthoDB" id="9799367at2"/>
<evidence type="ECO:0000259" key="2">
    <source>
        <dbReference type="Pfam" id="PF03625"/>
    </source>
</evidence>
<dbReference type="SUPFAM" id="SSF103247">
    <property type="entry name" value="TT1751-like"/>
    <property type="match status" value="1"/>
</dbReference>
<dbReference type="Proteomes" id="UP000065261">
    <property type="component" value="Chromosome I"/>
</dbReference>
<dbReference type="InterPro" id="IPR005180">
    <property type="entry name" value="DUF302"/>
</dbReference>
<evidence type="ECO:0000256" key="1">
    <source>
        <dbReference type="SAM" id="SignalP"/>
    </source>
</evidence>
<dbReference type="Gene3D" id="3.30.310.70">
    <property type="entry name" value="TT1751-like domain"/>
    <property type="match status" value="1"/>
</dbReference>
<evidence type="ECO:0000313" key="3">
    <source>
        <dbReference type="EMBL" id="ALS33129.1"/>
    </source>
</evidence>
<evidence type="ECO:0000313" key="4">
    <source>
        <dbReference type="Proteomes" id="UP000065261"/>
    </source>
</evidence>
<protein>
    <recommendedName>
        <fullName evidence="2">DUF302 domain-containing protein</fullName>
    </recommendedName>
</protein>
<feature type="chain" id="PRO_5006833994" description="DUF302 domain-containing protein" evidence="1">
    <location>
        <begin position="22"/>
        <end position="150"/>
    </location>
</feature>
<dbReference type="PANTHER" id="PTHR38342">
    <property type="entry name" value="SLR5037 PROTEIN"/>
    <property type="match status" value="1"/>
</dbReference>
<dbReference type="CDD" id="cd14797">
    <property type="entry name" value="DUF302"/>
    <property type="match status" value="1"/>
</dbReference>
<dbReference type="EMBL" id="CP011034">
    <property type="protein sequence ID" value="ALS33129.1"/>
    <property type="molecule type" value="Genomic_DNA"/>
</dbReference>
<dbReference type="PATRIC" id="fig|1315283.4.peg.1721"/>
<gene>
    <name evidence="3" type="ORF">PTRA_a1995</name>
</gene>
<keyword evidence="1" id="KW-0732">Signal</keyword>
<organism evidence="3">
    <name type="scientific">Pseudoalteromonas translucida KMM 520</name>
    <dbReference type="NCBI Taxonomy" id="1315283"/>
    <lineage>
        <taxon>Bacteria</taxon>
        <taxon>Pseudomonadati</taxon>
        <taxon>Pseudomonadota</taxon>
        <taxon>Gammaproteobacteria</taxon>
        <taxon>Alteromonadales</taxon>
        <taxon>Pseudoalteromonadaceae</taxon>
        <taxon>Pseudoalteromonas</taxon>
    </lineage>
</organism>
<feature type="signal peptide" evidence="1">
    <location>
        <begin position="1"/>
        <end position="21"/>
    </location>
</feature>
<dbReference type="PANTHER" id="PTHR38342:SF2">
    <property type="entry name" value="INNER MEMBRANE OR EXPORTED"/>
    <property type="match status" value="1"/>
</dbReference>
<proteinExistence type="predicted"/>